<dbReference type="SUPFAM" id="SSF48264">
    <property type="entry name" value="Cytochrome P450"/>
    <property type="match status" value="1"/>
</dbReference>
<evidence type="ECO:0000313" key="1">
    <source>
        <dbReference type="EMBL" id="CAK9881442.1"/>
    </source>
</evidence>
<dbReference type="Proteomes" id="UP001497522">
    <property type="component" value="Chromosome 8"/>
</dbReference>
<reference evidence="1" key="1">
    <citation type="submission" date="2024-03" db="EMBL/GenBank/DDBJ databases">
        <authorList>
            <consortium name="ELIXIR-Norway"/>
            <consortium name="Elixir Norway"/>
        </authorList>
    </citation>
    <scope>NUCLEOTIDE SEQUENCE</scope>
</reference>
<evidence type="ECO:0008006" key="3">
    <source>
        <dbReference type="Google" id="ProtNLM"/>
    </source>
</evidence>
<accession>A0ABP1BY87</accession>
<protein>
    <recommendedName>
        <fullName evidence="3">Cytochrome P450</fullName>
    </recommendedName>
</protein>
<name>A0ABP1BY87_9BRYO</name>
<evidence type="ECO:0000313" key="2">
    <source>
        <dbReference type="Proteomes" id="UP001497522"/>
    </source>
</evidence>
<sequence length="82" mass="9592">MTKLAFFGEGLLTMNGENWAKHHQIMEHVFHLEALKQVVRLMVSHVANELKSKFHIISLWHMQLRKEIKARGWAKLGGNYIL</sequence>
<organism evidence="1 2">
    <name type="scientific">Sphagnum jensenii</name>
    <dbReference type="NCBI Taxonomy" id="128206"/>
    <lineage>
        <taxon>Eukaryota</taxon>
        <taxon>Viridiplantae</taxon>
        <taxon>Streptophyta</taxon>
        <taxon>Embryophyta</taxon>
        <taxon>Bryophyta</taxon>
        <taxon>Sphagnophytina</taxon>
        <taxon>Sphagnopsida</taxon>
        <taxon>Sphagnales</taxon>
        <taxon>Sphagnaceae</taxon>
        <taxon>Sphagnum</taxon>
    </lineage>
</organism>
<proteinExistence type="predicted"/>
<dbReference type="InterPro" id="IPR036396">
    <property type="entry name" value="Cyt_P450_sf"/>
</dbReference>
<dbReference type="EMBL" id="OZ023709">
    <property type="protein sequence ID" value="CAK9881442.1"/>
    <property type="molecule type" value="Genomic_DNA"/>
</dbReference>
<gene>
    <name evidence="1" type="ORF">CSSPJE1EN2_LOCUS22798</name>
</gene>
<dbReference type="Gene3D" id="1.10.630.10">
    <property type="entry name" value="Cytochrome P450"/>
    <property type="match status" value="1"/>
</dbReference>
<keyword evidence="2" id="KW-1185">Reference proteome</keyword>